<dbReference type="SUPFAM" id="SSF53448">
    <property type="entry name" value="Nucleotide-diphospho-sugar transferases"/>
    <property type="match status" value="1"/>
</dbReference>
<dbReference type="RefSeq" id="WP_165095813.1">
    <property type="nucleotide sequence ID" value="NZ_JAAKGU010000002.1"/>
</dbReference>
<dbReference type="Proteomes" id="UP000480151">
    <property type="component" value="Unassembled WGS sequence"/>
</dbReference>
<dbReference type="CDD" id="cd00761">
    <property type="entry name" value="Glyco_tranf_GTA_type"/>
    <property type="match status" value="1"/>
</dbReference>
<evidence type="ECO:0000313" key="3">
    <source>
        <dbReference type="Proteomes" id="UP000480151"/>
    </source>
</evidence>
<dbReference type="GO" id="GO:0016740">
    <property type="term" value="F:transferase activity"/>
    <property type="evidence" value="ECO:0007669"/>
    <property type="project" value="UniProtKB-KW"/>
</dbReference>
<dbReference type="InterPro" id="IPR050834">
    <property type="entry name" value="Glycosyltransf_2"/>
</dbReference>
<accession>A0A6M1PNX7</accession>
<name>A0A6M1PNX7_9BACL</name>
<dbReference type="PANTHER" id="PTHR43685">
    <property type="entry name" value="GLYCOSYLTRANSFERASE"/>
    <property type="match status" value="1"/>
</dbReference>
<dbReference type="Gene3D" id="3.90.550.10">
    <property type="entry name" value="Spore Coat Polysaccharide Biosynthesis Protein SpsA, Chain A"/>
    <property type="match status" value="1"/>
</dbReference>
<dbReference type="InterPro" id="IPR001173">
    <property type="entry name" value="Glyco_trans_2-like"/>
</dbReference>
<keyword evidence="3" id="KW-1185">Reference proteome</keyword>
<reference evidence="2 3" key="1">
    <citation type="submission" date="2020-02" db="EMBL/GenBank/DDBJ databases">
        <authorList>
            <person name="Gao J."/>
            <person name="Sun J."/>
        </authorList>
    </citation>
    <scope>NUCLEOTIDE SEQUENCE [LARGE SCALE GENOMIC DNA]</scope>
    <source>
        <strain evidence="2 3">7124</strain>
    </source>
</reference>
<keyword evidence="2" id="KW-0808">Transferase</keyword>
<protein>
    <submittedName>
        <fullName evidence="2">Glycosyltransferase family 2 protein</fullName>
    </submittedName>
</protein>
<gene>
    <name evidence="2" type="ORF">G5B47_06370</name>
</gene>
<dbReference type="InterPro" id="IPR029044">
    <property type="entry name" value="Nucleotide-diphossugar_trans"/>
</dbReference>
<sequence length="243" mass="28393">MADSGISRNKHGVSIITCTKRGQCMDTLFHNYRRQNYRHKELIVILNHDHLKMNEYIQAAKRFKNVRIYRLPEHVSLGSCLNYGVRLSRYNLIAKFDDDDYYAPGYLTESVRTLFRTNADIVGKRAHYMHLSGRKMLLLRYYDKANQYVSQVQGATLLVRRHVFSRIKFPNTNRGECVKFCSACLAKGFRIYSGSPRHFIAMRRRNSKDHTWIVSDKQLLSRNVKLLKAGSIRAYAGRSRHTL</sequence>
<evidence type="ECO:0000313" key="2">
    <source>
        <dbReference type="EMBL" id="NGM82031.1"/>
    </source>
</evidence>
<comment type="caution">
    <text evidence="2">The sequence shown here is derived from an EMBL/GenBank/DDBJ whole genome shotgun (WGS) entry which is preliminary data.</text>
</comment>
<organism evidence="2 3">
    <name type="scientific">Paenibacillus apii</name>
    <dbReference type="NCBI Taxonomy" id="1850370"/>
    <lineage>
        <taxon>Bacteria</taxon>
        <taxon>Bacillati</taxon>
        <taxon>Bacillota</taxon>
        <taxon>Bacilli</taxon>
        <taxon>Bacillales</taxon>
        <taxon>Paenibacillaceae</taxon>
        <taxon>Paenibacillus</taxon>
    </lineage>
</organism>
<dbReference type="PANTHER" id="PTHR43685:SF2">
    <property type="entry name" value="GLYCOSYLTRANSFERASE 2-LIKE DOMAIN-CONTAINING PROTEIN"/>
    <property type="match status" value="1"/>
</dbReference>
<dbReference type="AlphaFoldDB" id="A0A6M1PNX7"/>
<dbReference type="Pfam" id="PF00535">
    <property type="entry name" value="Glycos_transf_2"/>
    <property type="match status" value="1"/>
</dbReference>
<dbReference type="EMBL" id="JAAKGU010000002">
    <property type="protein sequence ID" value="NGM82031.1"/>
    <property type="molecule type" value="Genomic_DNA"/>
</dbReference>
<feature type="domain" description="Glycosyltransferase 2-like" evidence="1">
    <location>
        <begin position="15"/>
        <end position="136"/>
    </location>
</feature>
<evidence type="ECO:0000259" key="1">
    <source>
        <dbReference type="Pfam" id="PF00535"/>
    </source>
</evidence>
<proteinExistence type="predicted"/>